<protein>
    <recommendedName>
        <fullName evidence="6">Ribosomal RNA small subunit methyltransferase H</fullName>
        <ecNumber evidence="6">2.1.1.199</ecNumber>
    </recommendedName>
    <alternativeName>
        <fullName evidence="6">16S rRNA m(4)C1402 methyltransferase</fullName>
    </alternativeName>
    <alternativeName>
        <fullName evidence="6">rRNA (cytosine-N(4)-)-methyltransferase RsmH</fullName>
    </alternativeName>
</protein>
<organism evidence="7 8">
    <name type="scientific">Candidatus Taylorbacteria bacterium CG10_big_fil_rev_8_21_14_0_10_41_48</name>
    <dbReference type="NCBI Taxonomy" id="1975024"/>
    <lineage>
        <taxon>Bacteria</taxon>
        <taxon>Candidatus Tayloriibacteriota</taxon>
    </lineage>
</organism>
<dbReference type="Proteomes" id="UP000228700">
    <property type="component" value="Unassembled WGS sequence"/>
</dbReference>
<evidence type="ECO:0000313" key="7">
    <source>
        <dbReference type="EMBL" id="PJE74087.1"/>
    </source>
</evidence>
<dbReference type="GO" id="GO:0071424">
    <property type="term" value="F:rRNA (cytosine-N4-)-methyltransferase activity"/>
    <property type="evidence" value="ECO:0007669"/>
    <property type="project" value="UniProtKB-UniRule"/>
</dbReference>
<dbReference type="GO" id="GO:0070475">
    <property type="term" value="P:rRNA base methylation"/>
    <property type="evidence" value="ECO:0007669"/>
    <property type="project" value="UniProtKB-UniRule"/>
</dbReference>
<feature type="binding site" evidence="6">
    <location>
        <position position="110"/>
    </location>
    <ligand>
        <name>S-adenosyl-L-methionine</name>
        <dbReference type="ChEBI" id="CHEBI:59789"/>
    </ligand>
</feature>
<comment type="similarity">
    <text evidence="1 6">Belongs to the methyltransferase superfamily. RsmH family.</text>
</comment>
<dbReference type="PIRSF" id="PIRSF004486">
    <property type="entry name" value="MraW"/>
    <property type="match status" value="1"/>
</dbReference>
<reference evidence="8" key="1">
    <citation type="submission" date="2017-09" db="EMBL/GenBank/DDBJ databases">
        <title>Depth-based differentiation of microbial function through sediment-hosted aquifers and enrichment of novel symbionts in the deep terrestrial subsurface.</title>
        <authorList>
            <person name="Probst A.J."/>
            <person name="Ladd B."/>
            <person name="Jarett J.K."/>
            <person name="Geller-Mcgrath D.E."/>
            <person name="Sieber C.M.K."/>
            <person name="Emerson J.B."/>
            <person name="Anantharaman K."/>
            <person name="Thomas B.C."/>
            <person name="Malmstrom R."/>
            <person name="Stieglmeier M."/>
            <person name="Klingl A."/>
            <person name="Woyke T."/>
            <person name="Ryan C.M."/>
            <person name="Banfield J.F."/>
        </authorList>
    </citation>
    <scope>NUCLEOTIDE SEQUENCE [LARGE SCALE GENOMIC DNA]</scope>
</reference>
<sequence>MHDSVLLHEIIDGLNITDGDVVVDGTLGRAGHSLAILESGKKIFLIGIDEDEQALEESEIKLQSHKNKYKLFRGNFRDIKKFLSETVLPVCVSEGGVDKVLLDLGLSSPQLDSSGRGFTFRKDEPLRMTMRRDIGPEKLTARDIVNDWAENDIANVIYAYGEERYARRIAKAIIDARAIQAIETTGILADIIEKAVPASYRRGRIHPATRSFQAIRIAVNDELGALRGGLSEIQDVLRAGGRIAVISFHSLEDRIAKQIFKNWEKEGFGSQLTKKPIIPTDSEMEKNPRSRSAKLRIFIKKD</sequence>
<dbReference type="Gene3D" id="3.40.50.150">
    <property type="entry name" value="Vaccinia Virus protein VP39"/>
    <property type="match status" value="1"/>
</dbReference>
<dbReference type="EC" id="2.1.1.199" evidence="6"/>
<comment type="subcellular location">
    <subcellularLocation>
        <location evidence="6">Cytoplasm</location>
    </subcellularLocation>
</comment>
<dbReference type="EMBL" id="PFEQ01000013">
    <property type="protein sequence ID" value="PJE74087.1"/>
    <property type="molecule type" value="Genomic_DNA"/>
</dbReference>
<comment type="caution">
    <text evidence="7">The sequence shown here is derived from an EMBL/GenBank/DDBJ whole genome shotgun (WGS) entry which is preliminary data.</text>
</comment>
<dbReference type="InterPro" id="IPR029063">
    <property type="entry name" value="SAM-dependent_MTases_sf"/>
</dbReference>
<gene>
    <name evidence="6" type="primary">rsmH</name>
    <name evidence="7" type="ORF">COV01_03240</name>
</gene>
<dbReference type="Gene3D" id="1.10.150.170">
    <property type="entry name" value="Putative methyltransferase TM0872, insert domain"/>
    <property type="match status" value="1"/>
</dbReference>
<dbReference type="GO" id="GO:0005737">
    <property type="term" value="C:cytoplasm"/>
    <property type="evidence" value="ECO:0007669"/>
    <property type="project" value="UniProtKB-SubCell"/>
</dbReference>
<evidence type="ECO:0000256" key="4">
    <source>
        <dbReference type="ARBA" id="ARBA00022679"/>
    </source>
</evidence>
<feature type="binding site" evidence="6">
    <location>
        <position position="76"/>
    </location>
    <ligand>
        <name>S-adenosyl-L-methionine</name>
        <dbReference type="ChEBI" id="CHEBI:59789"/>
    </ligand>
</feature>
<feature type="binding site" evidence="6">
    <location>
        <begin position="30"/>
        <end position="32"/>
    </location>
    <ligand>
        <name>S-adenosyl-L-methionine</name>
        <dbReference type="ChEBI" id="CHEBI:59789"/>
    </ligand>
</feature>
<dbReference type="InterPro" id="IPR023397">
    <property type="entry name" value="SAM-dep_MeTrfase_MraW_recog"/>
</dbReference>
<dbReference type="PANTHER" id="PTHR11265">
    <property type="entry name" value="S-ADENOSYL-METHYLTRANSFERASE MRAW"/>
    <property type="match status" value="1"/>
</dbReference>
<evidence type="ECO:0000256" key="5">
    <source>
        <dbReference type="ARBA" id="ARBA00022691"/>
    </source>
</evidence>
<dbReference type="HAMAP" id="MF_01007">
    <property type="entry name" value="16SrRNA_methyltr_H"/>
    <property type="match status" value="1"/>
</dbReference>
<proteinExistence type="inferred from homology"/>
<keyword evidence="6" id="KW-0963">Cytoplasm</keyword>
<dbReference type="SUPFAM" id="SSF53335">
    <property type="entry name" value="S-adenosyl-L-methionine-dependent methyltransferases"/>
    <property type="match status" value="1"/>
</dbReference>
<accession>A0A2M8LBT3</accession>
<comment type="function">
    <text evidence="6">Specifically methylates the N4 position of cytidine in position 1402 (C1402) of 16S rRNA.</text>
</comment>
<dbReference type="SUPFAM" id="SSF81799">
    <property type="entry name" value="Putative methyltransferase TM0872, insert domain"/>
    <property type="match status" value="1"/>
</dbReference>
<feature type="binding site" evidence="6">
    <location>
        <position position="49"/>
    </location>
    <ligand>
        <name>S-adenosyl-L-methionine</name>
        <dbReference type="ChEBI" id="CHEBI:59789"/>
    </ligand>
</feature>
<evidence type="ECO:0000313" key="8">
    <source>
        <dbReference type="Proteomes" id="UP000228700"/>
    </source>
</evidence>
<dbReference type="AlphaFoldDB" id="A0A2M8LBT3"/>
<name>A0A2M8LBT3_9BACT</name>
<comment type="catalytic activity">
    <reaction evidence="6">
        <text>cytidine(1402) in 16S rRNA + S-adenosyl-L-methionine = N(4)-methylcytidine(1402) in 16S rRNA + S-adenosyl-L-homocysteine + H(+)</text>
        <dbReference type="Rhea" id="RHEA:42928"/>
        <dbReference type="Rhea" id="RHEA-COMP:10286"/>
        <dbReference type="Rhea" id="RHEA-COMP:10287"/>
        <dbReference type="ChEBI" id="CHEBI:15378"/>
        <dbReference type="ChEBI" id="CHEBI:57856"/>
        <dbReference type="ChEBI" id="CHEBI:59789"/>
        <dbReference type="ChEBI" id="CHEBI:74506"/>
        <dbReference type="ChEBI" id="CHEBI:82748"/>
        <dbReference type="EC" id="2.1.1.199"/>
    </reaction>
</comment>
<dbReference type="PANTHER" id="PTHR11265:SF0">
    <property type="entry name" value="12S RRNA N4-METHYLCYTIDINE METHYLTRANSFERASE"/>
    <property type="match status" value="1"/>
</dbReference>
<dbReference type="NCBIfam" id="TIGR00006">
    <property type="entry name" value="16S rRNA (cytosine(1402)-N(4))-methyltransferase RsmH"/>
    <property type="match status" value="1"/>
</dbReference>
<dbReference type="Pfam" id="PF01795">
    <property type="entry name" value="Methyltransf_5"/>
    <property type="match status" value="1"/>
</dbReference>
<keyword evidence="3 6" id="KW-0489">Methyltransferase</keyword>
<keyword evidence="5 6" id="KW-0949">S-adenosyl-L-methionine</keyword>
<keyword evidence="4 6" id="KW-0808">Transferase</keyword>
<evidence type="ECO:0000256" key="6">
    <source>
        <dbReference type="HAMAP-Rule" id="MF_01007"/>
    </source>
</evidence>
<keyword evidence="2 6" id="KW-0698">rRNA processing</keyword>
<dbReference type="InterPro" id="IPR002903">
    <property type="entry name" value="RsmH"/>
</dbReference>
<evidence type="ECO:0000256" key="2">
    <source>
        <dbReference type="ARBA" id="ARBA00022552"/>
    </source>
</evidence>
<evidence type="ECO:0000256" key="3">
    <source>
        <dbReference type="ARBA" id="ARBA00022603"/>
    </source>
</evidence>
<feature type="binding site" evidence="6">
    <location>
        <position position="103"/>
    </location>
    <ligand>
        <name>S-adenosyl-L-methionine</name>
        <dbReference type="ChEBI" id="CHEBI:59789"/>
    </ligand>
</feature>
<evidence type="ECO:0000256" key="1">
    <source>
        <dbReference type="ARBA" id="ARBA00010396"/>
    </source>
</evidence>